<dbReference type="InterPro" id="IPR036779">
    <property type="entry name" value="LysM_dom_sf"/>
</dbReference>
<keyword evidence="2" id="KW-0472">Membrane</keyword>
<dbReference type="eggNOG" id="COG3170">
    <property type="taxonomic scope" value="Bacteria"/>
</dbReference>
<dbReference type="KEGG" id="btrm:SAMEA390648703944"/>
<dbReference type="OrthoDB" id="5298707at2"/>
<dbReference type="AlphaFoldDB" id="A0A157SVQ2"/>
<dbReference type="STRING" id="123899.SAMEA3906487_03944"/>
<dbReference type="InterPro" id="IPR057840">
    <property type="entry name" value="FimV_N"/>
</dbReference>
<feature type="region of interest" description="Disordered" evidence="1">
    <location>
        <begin position="302"/>
        <end position="325"/>
    </location>
</feature>
<dbReference type="CDD" id="cd00118">
    <property type="entry name" value="LysM"/>
    <property type="match status" value="1"/>
</dbReference>
<dbReference type="Proteomes" id="UP000076825">
    <property type="component" value="Chromosome 1"/>
</dbReference>
<feature type="region of interest" description="Disordered" evidence="1">
    <location>
        <begin position="426"/>
        <end position="456"/>
    </location>
</feature>
<keyword evidence="2" id="KW-1133">Transmembrane helix</keyword>
<sequence>MRSSSRHSRPRCFALNPRRQMLALALVAGLAPGVWTDAQAARLGHARVVSAPGEPLRIALPVLDITPDEAQGLQWSLAEPDAWQSAGLTPPAPLATLRLQEQPQSDPSRRQLILSAPEPLQQPSADVLLALRTPAGQRLLQVTVMVPRSELNVRPAQLGRAAAAPTSVPAGASIRVRQGDTLYGIAQRNQVAGANIHQMLVALWRANPNAFSGDNMSRLKAGARLTLPDAQTVRAIDPAEARRIYIEHVEAYARYRAGLGQAAGGARVAGGSAAAGKVSGADTPAGASLESAQDRLRLSGAAGNDARGDARTSQARELADASGRVGELESNVQALKEAGQGASAPVGSDGERAAAGQAAGAAAAAMAGASPGSAGAPANEAATASSDSGSAAGTAKAATAAGGAAAGPAPAGGAAAAAGGVAAAGSATAGPSRAATVPGAAESAADARPAKAPASQGAESSLPAWLANNLLIIVTGILALLVLIIAFALRRAGQRRGDDTENSDDTDEPEDTDDGDDPPRAGPALDEAALARRLESINLDLDAPSSDTARRP</sequence>
<proteinExistence type="predicted"/>
<evidence type="ECO:0000313" key="5">
    <source>
        <dbReference type="Proteomes" id="UP000076825"/>
    </source>
</evidence>
<feature type="compositionally biased region" description="Low complexity" evidence="1">
    <location>
        <begin position="426"/>
        <end position="454"/>
    </location>
</feature>
<evidence type="ECO:0000313" key="4">
    <source>
        <dbReference type="EMBL" id="SAI74016.1"/>
    </source>
</evidence>
<feature type="region of interest" description="Disordered" evidence="1">
    <location>
        <begin position="368"/>
        <end position="390"/>
    </location>
</feature>
<dbReference type="InterPro" id="IPR020012">
    <property type="entry name" value="LysM_FimV"/>
</dbReference>
<keyword evidence="5" id="KW-1185">Reference proteome</keyword>
<keyword evidence="2" id="KW-0812">Transmembrane</keyword>
<reference evidence="4 5" key="1">
    <citation type="submission" date="2016-04" db="EMBL/GenBank/DDBJ databases">
        <authorList>
            <consortium name="Pathogen Informatics"/>
        </authorList>
    </citation>
    <scope>NUCLEOTIDE SEQUENCE [LARGE SCALE GENOMIC DNA]</scope>
    <source>
        <strain evidence="4 5">H044680328</strain>
    </source>
</reference>
<dbReference type="PATRIC" id="fig|123899.6.peg.3941"/>
<organism evidence="4 5">
    <name type="scientific">Bordetella trematum</name>
    <dbReference type="NCBI Taxonomy" id="123899"/>
    <lineage>
        <taxon>Bacteria</taxon>
        <taxon>Pseudomonadati</taxon>
        <taxon>Pseudomonadota</taxon>
        <taxon>Betaproteobacteria</taxon>
        <taxon>Burkholderiales</taxon>
        <taxon>Alcaligenaceae</taxon>
        <taxon>Bordetella</taxon>
    </lineage>
</organism>
<dbReference type="Pfam" id="PF25800">
    <property type="entry name" value="FimV_N"/>
    <property type="match status" value="1"/>
</dbReference>
<evidence type="ECO:0000256" key="1">
    <source>
        <dbReference type="SAM" id="MobiDB-lite"/>
    </source>
</evidence>
<evidence type="ECO:0000259" key="3">
    <source>
        <dbReference type="PROSITE" id="PS51782"/>
    </source>
</evidence>
<dbReference type="PROSITE" id="PS51782">
    <property type="entry name" value="LYSM"/>
    <property type="match status" value="1"/>
</dbReference>
<gene>
    <name evidence="4" type="ORF">SAMEA3906487_03944</name>
</gene>
<dbReference type="Gene3D" id="3.10.350.10">
    <property type="entry name" value="LysM domain"/>
    <property type="match status" value="1"/>
</dbReference>
<dbReference type="EMBL" id="LT546645">
    <property type="protein sequence ID" value="SAI74016.1"/>
    <property type="molecule type" value="Genomic_DNA"/>
</dbReference>
<feature type="compositionally biased region" description="Acidic residues" evidence="1">
    <location>
        <begin position="500"/>
        <end position="516"/>
    </location>
</feature>
<feature type="domain" description="LysM" evidence="3">
    <location>
        <begin position="172"/>
        <end position="227"/>
    </location>
</feature>
<protein>
    <submittedName>
        <fullName evidence="4">Membrane protein</fullName>
    </submittedName>
</protein>
<accession>A0A157SVQ2</accession>
<name>A0A157SVQ2_9BORD</name>
<dbReference type="Pfam" id="PF01476">
    <property type="entry name" value="LysM"/>
    <property type="match status" value="1"/>
</dbReference>
<dbReference type="NCBIfam" id="TIGR03505">
    <property type="entry name" value="FimV_core"/>
    <property type="match status" value="1"/>
</dbReference>
<feature type="region of interest" description="Disordered" evidence="1">
    <location>
        <begin position="493"/>
        <end position="527"/>
    </location>
</feature>
<evidence type="ECO:0000256" key="2">
    <source>
        <dbReference type="SAM" id="Phobius"/>
    </source>
</evidence>
<dbReference type="InterPro" id="IPR018392">
    <property type="entry name" value="LysM"/>
</dbReference>
<feature type="transmembrane region" description="Helical" evidence="2">
    <location>
        <begin position="465"/>
        <end position="489"/>
    </location>
</feature>